<dbReference type="RefSeq" id="WP_092061726.1">
    <property type="nucleotide sequence ID" value="NZ_FNIN01000001.1"/>
</dbReference>
<accession>A0A1G9ZQA2</accession>
<dbReference type="STRING" id="206665.SAMN04488516_101102"/>
<gene>
    <name evidence="1" type="ORF">SAMN04488516_101102</name>
</gene>
<name>A0A1G9ZQA2_9BACT</name>
<dbReference type="Proteomes" id="UP000199602">
    <property type="component" value="Unassembled WGS sequence"/>
</dbReference>
<sequence length="569" mass="67507">MGLKSWKELFTQIPNTNWLNNTTPSCACKLNSIANLKFFLDIVQIKLCLVKPYFTLPKYPIVEARELLPSFEADLYEYENLPGFSLVALERNLDYFNEIFQFDILHSLKEHGENQEVCPLPDIIQENNLNTFLARLPKTLQEKFRTKFKIQDLTSLASYPDLLPFILQMDRGHVLALNGEKNFYLAGIYASFPSDLDTELKRFGLRIKKFKPNDNILYELNRNFVYQFLMELYGFPIVSERRTSAALFARRLYKLGEKFLIRVLGQSDRTITTLYYHPSNKFYPKVEKIALVEVDNPKKDVHSFLMKNGFYLDEKRKVVILRVLYKQHKYDPNNIREDRALSISEQEIIHPLTGEVINNINIIKDTYTLVLKLNDIIKGEFTGRVKYKREIVEGTDTHEKRLKFLYSWLSKHQRRIIGYSDEFYANVTKVLDNYLLNSDMFDIFNEYNLLYREVWEKYSYIRQARKIKTLEDLKNRVYNNKKIDYLTMLELCIQILNDLRFEAVNYFEDIISKAISIIEKILNDRYLQKKYIQQKDEKLTTYGLKIKKLYGRLVALFDELKAIQKNKVQ</sequence>
<reference evidence="1 2" key="1">
    <citation type="submission" date="2016-10" db="EMBL/GenBank/DDBJ databases">
        <authorList>
            <person name="de Groot N.N."/>
        </authorList>
    </citation>
    <scope>NUCLEOTIDE SEQUENCE [LARGE SCALE GENOMIC DNA]</scope>
    <source>
        <strain evidence="1 2">DSM 15269</strain>
    </source>
</reference>
<keyword evidence="2" id="KW-1185">Reference proteome</keyword>
<organism evidence="1 2">
    <name type="scientific">Desulfonauticus submarinus</name>
    <dbReference type="NCBI Taxonomy" id="206665"/>
    <lineage>
        <taxon>Bacteria</taxon>
        <taxon>Pseudomonadati</taxon>
        <taxon>Thermodesulfobacteriota</taxon>
        <taxon>Desulfovibrionia</taxon>
        <taxon>Desulfovibrionales</taxon>
        <taxon>Desulfonauticaceae</taxon>
        <taxon>Desulfonauticus</taxon>
    </lineage>
</organism>
<dbReference type="AlphaFoldDB" id="A0A1G9ZQA2"/>
<proteinExistence type="predicted"/>
<dbReference type="EMBL" id="FNIN01000001">
    <property type="protein sequence ID" value="SDN22773.1"/>
    <property type="molecule type" value="Genomic_DNA"/>
</dbReference>
<evidence type="ECO:0000313" key="2">
    <source>
        <dbReference type="Proteomes" id="UP000199602"/>
    </source>
</evidence>
<dbReference type="OrthoDB" id="5464418at2"/>
<evidence type="ECO:0000313" key="1">
    <source>
        <dbReference type="EMBL" id="SDN22773.1"/>
    </source>
</evidence>
<protein>
    <submittedName>
        <fullName evidence="1">Uncharacterized protein</fullName>
    </submittedName>
</protein>